<proteinExistence type="predicted"/>
<gene>
    <name evidence="2" type="ORF">BegalDRAFT_3244</name>
</gene>
<dbReference type="SUPFAM" id="SSF55811">
    <property type="entry name" value="Nudix"/>
    <property type="match status" value="1"/>
</dbReference>
<dbReference type="InterPro" id="IPR000086">
    <property type="entry name" value="NUDIX_hydrolase_dom"/>
</dbReference>
<keyword evidence="3" id="KW-1185">Reference proteome</keyword>
<dbReference type="Pfam" id="PF21906">
    <property type="entry name" value="WHD_NrtR"/>
    <property type="match status" value="1"/>
</dbReference>
<accession>I3CKC2</accession>
<dbReference type="STRING" id="395493.BegalDRAFT_3244"/>
<dbReference type="AlphaFoldDB" id="I3CKC2"/>
<dbReference type="GO" id="GO:0003824">
    <property type="term" value="F:catalytic activity"/>
    <property type="evidence" value="ECO:0007669"/>
    <property type="project" value="UniProtKB-ARBA"/>
</dbReference>
<evidence type="ECO:0000313" key="3">
    <source>
        <dbReference type="Proteomes" id="UP000005744"/>
    </source>
</evidence>
<dbReference type="CDD" id="cd18873">
    <property type="entry name" value="NUDIX_NadM_like"/>
    <property type="match status" value="1"/>
</dbReference>
<protein>
    <submittedName>
        <fullName evidence="2">ADP-ribose pyrophosphatase</fullName>
    </submittedName>
</protein>
<dbReference type="InterPro" id="IPR036390">
    <property type="entry name" value="WH_DNA-bd_sf"/>
</dbReference>
<dbReference type="Gene3D" id="1.10.10.10">
    <property type="entry name" value="Winged helix-like DNA-binding domain superfamily/Winged helix DNA-binding domain"/>
    <property type="match status" value="1"/>
</dbReference>
<name>I3CKC2_9GAMM</name>
<dbReference type="Pfam" id="PF00293">
    <property type="entry name" value="NUDIX"/>
    <property type="match status" value="1"/>
</dbReference>
<dbReference type="Proteomes" id="UP000005744">
    <property type="component" value="Unassembled WGS sequence"/>
</dbReference>
<dbReference type="PROSITE" id="PS51462">
    <property type="entry name" value="NUDIX"/>
    <property type="match status" value="1"/>
</dbReference>
<dbReference type="InterPro" id="IPR015797">
    <property type="entry name" value="NUDIX_hydrolase-like_dom_sf"/>
</dbReference>
<dbReference type="InterPro" id="IPR054105">
    <property type="entry name" value="WHD_NrtR"/>
</dbReference>
<feature type="domain" description="Nudix hydrolase" evidence="1">
    <location>
        <begin position="21"/>
        <end position="162"/>
    </location>
</feature>
<dbReference type="EMBL" id="JH600070">
    <property type="protein sequence ID" value="EIJ44065.1"/>
    <property type="molecule type" value="Genomic_DNA"/>
</dbReference>
<dbReference type="eggNOG" id="COG1051">
    <property type="taxonomic scope" value="Bacteria"/>
</dbReference>
<organism evidence="2 3">
    <name type="scientific">Beggiatoa alba B18LD</name>
    <dbReference type="NCBI Taxonomy" id="395493"/>
    <lineage>
        <taxon>Bacteria</taxon>
        <taxon>Pseudomonadati</taxon>
        <taxon>Pseudomonadota</taxon>
        <taxon>Gammaproteobacteria</taxon>
        <taxon>Thiotrichales</taxon>
        <taxon>Thiotrichaceae</taxon>
        <taxon>Beggiatoa</taxon>
    </lineage>
</organism>
<dbReference type="HOGENOM" id="CLU_037162_3_1_6"/>
<dbReference type="RefSeq" id="WP_002691799.1">
    <property type="nucleotide sequence ID" value="NZ_JH600070.1"/>
</dbReference>
<dbReference type="SUPFAM" id="SSF46785">
    <property type="entry name" value="Winged helix' DNA-binding domain"/>
    <property type="match status" value="1"/>
</dbReference>
<evidence type="ECO:0000259" key="1">
    <source>
        <dbReference type="PROSITE" id="PS51462"/>
    </source>
</evidence>
<reference evidence="2 3" key="1">
    <citation type="submission" date="2011-11" db="EMBL/GenBank/DDBJ databases">
        <title>Improved High-Quality Draft sequence of Beggiatoa alba B18lD.</title>
        <authorList>
            <consortium name="US DOE Joint Genome Institute"/>
            <person name="Lucas S."/>
            <person name="Han J."/>
            <person name="Lapidus A."/>
            <person name="Cheng J.-F."/>
            <person name="Goodwin L."/>
            <person name="Pitluck S."/>
            <person name="Peters L."/>
            <person name="Mikhailova N."/>
            <person name="Held B."/>
            <person name="Detter J.C."/>
            <person name="Han C."/>
            <person name="Tapia R."/>
            <person name="Land M."/>
            <person name="Hauser L."/>
            <person name="Kyrpides N."/>
            <person name="Ivanova N."/>
            <person name="Pagani I."/>
            <person name="Samuel K."/>
            <person name="Teske A."/>
            <person name="Mueller J."/>
            <person name="Woyke T."/>
        </authorList>
    </citation>
    <scope>NUCLEOTIDE SEQUENCE [LARGE SCALE GENOMIC DNA]</scope>
    <source>
        <strain evidence="2 3">B18LD</strain>
    </source>
</reference>
<dbReference type="PANTHER" id="PTHR43736:SF4">
    <property type="entry name" value="SLR1690 PROTEIN"/>
    <property type="match status" value="1"/>
</dbReference>
<evidence type="ECO:0000313" key="2">
    <source>
        <dbReference type="EMBL" id="EIJ44065.1"/>
    </source>
</evidence>
<dbReference type="InterPro" id="IPR036388">
    <property type="entry name" value="WH-like_DNA-bd_sf"/>
</dbReference>
<sequence length="257" mass="29436">MQNLINECTDESYDTLESYKKPTVMVDVAIFTVQDNTLKVLLIKRGIAPYKDAWALPGGALRVEQDESLEIAALRELAEETGLNPQTGAQRQYLEQLHTYGGRNRDPRGWTVSVAYFALVAIDDVTLRAGTDASAAQWHTINGHQVELPLAFDHADILHDAITRLRSKLDYTDIAVHLLPKEFTLTELQRVYEIIMQEKLNKSSFRQRVDRAGIVKPIKGRMRTGSNRPAQLYQFIQQKHDRMFFPRSIAWAQERKR</sequence>
<dbReference type="Gene3D" id="3.90.79.10">
    <property type="entry name" value="Nucleoside Triphosphate Pyrophosphohydrolase"/>
    <property type="match status" value="1"/>
</dbReference>
<dbReference type="PANTHER" id="PTHR43736">
    <property type="entry name" value="ADP-RIBOSE PYROPHOSPHATASE"/>
    <property type="match status" value="1"/>
</dbReference>